<evidence type="ECO:0000313" key="3">
    <source>
        <dbReference type="Proteomes" id="UP000266841"/>
    </source>
</evidence>
<dbReference type="eggNOG" id="ENOG502QU1H">
    <property type="taxonomic scope" value="Eukaryota"/>
</dbReference>
<reference evidence="2 3" key="1">
    <citation type="journal article" date="2012" name="Genome Biol.">
        <title>Genome and low-iron response of an oceanic diatom adapted to chronic iron limitation.</title>
        <authorList>
            <person name="Lommer M."/>
            <person name="Specht M."/>
            <person name="Roy A.S."/>
            <person name="Kraemer L."/>
            <person name="Andreson R."/>
            <person name="Gutowska M.A."/>
            <person name="Wolf J."/>
            <person name="Bergner S.V."/>
            <person name="Schilhabel M.B."/>
            <person name="Klostermeier U.C."/>
            <person name="Beiko R.G."/>
            <person name="Rosenstiel P."/>
            <person name="Hippler M."/>
            <person name="Laroche J."/>
        </authorList>
    </citation>
    <scope>NUCLEOTIDE SEQUENCE [LARGE SCALE GENOMIC DNA]</scope>
    <source>
        <strain evidence="2 3">CCMP1005</strain>
    </source>
</reference>
<name>K0S8Y2_THAOC</name>
<evidence type="ECO:0000256" key="1">
    <source>
        <dbReference type="SAM" id="MobiDB-lite"/>
    </source>
</evidence>
<evidence type="ECO:0000313" key="2">
    <source>
        <dbReference type="EMBL" id="EJK61725.1"/>
    </source>
</evidence>
<feature type="non-terminal residue" evidence="2">
    <location>
        <position position="340"/>
    </location>
</feature>
<dbReference type="AlphaFoldDB" id="K0S8Y2"/>
<feature type="region of interest" description="Disordered" evidence="1">
    <location>
        <begin position="52"/>
        <end position="105"/>
    </location>
</feature>
<dbReference type="Proteomes" id="UP000266841">
    <property type="component" value="Unassembled WGS sequence"/>
</dbReference>
<protein>
    <submittedName>
        <fullName evidence="2">Uncharacterized protein</fullName>
    </submittedName>
</protein>
<gene>
    <name evidence="2" type="ORF">THAOC_17735</name>
</gene>
<feature type="region of interest" description="Disordered" evidence="1">
    <location>
        <begin position="270"/>
        <end position="296"/>
    </location>
</feature>
<dbReference type="EMBL" id="AGNL01019579">
    <property type="protein sequence ID" value="EJK61725.1"/>
    <property type="molecule type" value="Genomic_DNA"/>
</dbReference>
<organism evidence="2 3">
    <name type="scientific">Thalassiosira oceanica</name>
    <name type="common">Marine diatom</name>
    <dbReference type="NCBI Taxonomy" id="159749"/>
    <lineage>
        <taxon>Eukaryota</taxon>
        <taxon>Sar</taxon>
        <taxon>Stramenopiles</taxon>
        <taxon>Ochrophyta</taxon>
        <taxon>Bacillariophyta</taxon>
        <taxon>Coscinodiscophyceae</taxon>
        <taxon>Thalassiosirophycidae</taxon>
        <taxon>Thalassiosirales</taxon>
        <taxon>Thalassiosiraceae</taxon>
        <taxon>Thalassiosira</taxon>
    </lineage>
</organism>
<comment type="caution">
    <text evidence="2">The sequence shown here is derived from an EMBL/GenBank/DDBJ whole genome shotgun (WGS) entry which is preliminary data.</text>
</comment>
<keyword evidence="3" id="KW-1185">Reference proteome</keyword>
<accession>K0S8Y2</accession>
<sequence>MSPQRRTTSRLTWIRRSVLSLGFSSTTRLVCTPFADRLCALVLLPLHSVPPPHIPPLEELVRGDVPRRDVQVESQERPEHDRHDPHQEEDGAHLEVPHGQEEPPVVPLADRPPDPAAVVVEPRHVPPRGPVVLAPGDLPDPQRRADFTGIQSAVIVVVVEQRHRPGVDVSRRRVGRDVPAPHAADEDDRADLAVEVGNVRRPADHGVAELVGHSPPERFLDEGADPPRDRYHEEAAHLALDGVGYDEDVRGPREECQKDHQLHVQIHGVQQTPKGKARCRSRRGPSSTETAGREMEEDYEITGAERAERAFSHCPRNRSSPLLFDTLTPDTTARALPAVA</sequence>
<proteinExistence type="predicted"/>
<feature type="compositionally biased region" description="Basic and acidic residues" evidence="1">
    <location>
        <begin position="59"/>
        <end position="101"/>
    </location>
</feature>